<dbReference type="InterPro" id="IPR018108">
    <property type="entry name" value="MCP_transmembrane"/>
</dbReference>
<dbReference type="Gene3D" id="1.50.40.10">
    <property type="entry name" value="Mitochondrial carrier domain"/>
    <property type="match status" value="2"/>
</dbReference>
<evidence type="ECO:0000313" key="11">
    <source>
        <dbReference type="EMBL" id="KAK8565736.1"/>
    </source>
</evidence>
<sequence length="168" mass="18161">MRILGHGEAKQVGIYMPCYVIFRNSMEDFTTNNSPTLTQYVPLIAVTFALSLACITCYPVELARTRMQYRTTASYGLDLVQSLLVMFLSLQSVGRHLSHIEAGAGSTLGPNFAAGFGAGSIAAAITCPLDVVKTQRQLEGWRGCLLDLVLVLVAPVPPWGSSSHPMKL</sequence>
<comment type="subcellular location">
    <subcellularLocation>
        <location evidence="1">Mitochondrion inner membrane</location>
        <topology evidence="1">Multi-pass membrane protein</topology>
    </subcellularLocation>
</comment>
<keyword evidence="4 10" id="KW-0812">Transmembrane</keyword>
<dbReference type="InterPro" id="IPR045315">
    <property type="entry name" value="Mtm1-like"/>
</dbReference>
<evidence type="ECO:0000256" key="9">
    <source>
        <dbReference type="ARBA" id="ARBA00023136"/>
    </source>
</evidence>
<evidence type="ECO:0000256" key="4">
    <source>
        <dbReference type="ARBA" id="ARBA00022692"/>
    </source>
</evidence>
<keyword evidence="5" id="KW-0677">Repeat</keyword>
<dbReference type="PANTHER" id="PTHR45760:SF6">
    <property type="entry name" value="MITOCHONDRIAL SUBSTRATE CARRIER FAMILY PROTEIN"/>
    <property type="match status" value="1"/>
</dbReference>
<proteinExistence type="inferred from homology"/>
<reference evidence="11 12" key="1">
    <citation type="journal article" date="2024" name="G3 (Bethesda)">
        <title>Genome assembly of Hibiscus sabdariffa L. provides insights into metabolisms of medicinal natural products.</title>
        <authorList>
            <person name="Kim T."/>
        </authorList>
    </citation>
    <scope>NUCLEOTIDE SEQUENCE [LARGE SCALE GENOMIC DNA]</scope>
    <source>
        <strain evidence="11">TK-2024</strain>
        <tissue evidence="11">Old leaves</tissue>
    </source>
</reference>
<dbReference type="EMBL" id="JBBPBM010000010">
    <property type="protein sequence ID" value="KAK8565736.1"/>
    <property type="molecule type" value="Genomic_DNA"/>
</dbReference>
<comment type="similarity">
    <text evidence="2">Belongs to the mitochondrial carrier (TC 2.A.29) family.</text>
</comment>
<evidence type="ECO:0000256" key="6">
    <source>
        <dbReference type="ARBA" id="ARBA00022792"/>
    </source>
</evidence>
<comment type="caution">
    <text evidence="11">The sequence shown here is derived from an EMBL/GenBank/DDBJ whole genome shotgun (WGS) entry which is preliminary data.</text>
</comment>
<dbReference type="PANTHER" id="PTHR45760">
    <property type="entry name" value="FI19922P1-RELATED"/>
    <property type="match status" value="1"/>
</dbReference>
<feature type="transmembrane region" description="Helical" evidence="10">
    <location>
        <begin position="40"/>
        <end position="60"/>
    </location>
</feature>
<dbReference type="SUPFAM" id="SSF103506">
    <property type="entry name" value="Mitochondrial carrier"/>
    <property type="match status" value="1"/>
</dbReference>
<name>A0ABR2EUL7_9ROSI</name>
<evidence type="ECO:0000256" key="2">
    <source>
        <dbReference type="ARBA" id="ARBA00006375"/>
    </source>
</evidence>
<dbReference type="Proteomes" id="UP001472677">
    <property type="component" value="Unassembled WGS sequence"/>
</dbReference>
<dbReference type="InterPro" id="IPR023395">
    <property type="entry name" value="MCP_dom_sf"/>
</dbReference>
<evidence type="ECO:0000256" key="8">
    <source>
        <dbReference type="ARBA" id="ARBA00023128"/>
    </source>
</evidence>
<organism evidence="11 12">
    <name type="scientific">Hibiscus sabdariffa</name>
    <name type="common">roselle</name>
    <dbReference type="NCBI Taxonomy" id="183260"/>
    <lineage>
        <taxon>Eukaryota</taxon>
        <taxon>Viridiplantae</taxon>
        <taxon>Streptophyta</taxon>
        <taxon>Embryophyta</taxon>
        <taxon>Tracheophyta</taxon>
        <taxon>Spermatophyta</taxon>
        <taxon>Magnoliopsida</taxon>
        <taxon>eudicotyledons</taxon>
        <taxon>Gunneridae</taxon>
        <taxon>Pentapetalae</taxon>
        <taxon>rosids</taxon>
        <taxon>malvids</taxon>
        <taxon>Malvales</taxon>
        <taxon>Malvaceae</taxon>
        <taxon>Malvoideae</taxon>
        <taxon>Hibiscus</taxon>
    </lineage>
</organism>
<keyword evidence="7 10" id="KW-1133">Transmembrane helix</keyword>
<evidence type="ECO:0000256" key="10">
    <source>
        <dbReference type="SAM" id="Phobius"/>
    </source>
</evidence>
<evidence type="ECO:0000256" key="7">
    <source>
        <dbReference type="ARBA" id="ARBA00022989"/>
    </source>
</evidence>
<keyword evidence="6" id="KW-0999">Mitochondrion inner membrane</keyword>
<evidence type="ECO:0000256" key="5">
    <source>
        <dbReference type="ARBA" id="ARBA00022737"/>
    </source>
</evidence>
<keyword evidence="8" id="KW-0496">Mitochondrion</keyword>
<accession>A0ABR2EUL7</accession>
<evidence type="ECO:0000256" key="1">
    <source>
        <dbReference type="ARBA" id="ARBA00004448"/>
    </source>
</evidence>
<dbReference type="Pfam" id="PF00153">
    <property type="entry name" value="Mito_carr"/>
    <property type="match status" value="1"/>
</dbReference>
<keyword evidence="9 10" id="KW-0472">Membrane</keyword>
<evidence type="ECO:0000313" key="12">
    <source>
        <dbReference type="Proteomes" id="UP001472677"/>
    </source>
</evidence>
<keyword evidence="12" id="KW-1185">Reference proteome</keyword>
<protein>
    <submittedName>
        <fullName evidence="11">Uncharacterized protein</fullName>
    </submittedName>
</protein>
<keyword evidence="3" id="KW-0813">Transport</keyword>
<gene>
    <name evidence="11" type="ORF">V6N12_059290</name>
</gene>
<evidence type="ECO:0000256" key="3">
    <source>
        <dbReference type="ARBA" id="ARBA00022448"/>
    </source>
</evidence>